<reference evidence="3 4" key="1">
    <citation type="submission" date="2016-04" db="EMBL/GenBank/DDBJ databases">
        <title>Draft Genome Sequences of Staphylococcus capitis Strain H36, S. capitis Strain H65, S. cohnii Strain H62, S. hominis Strain H69, Mycobacterium iranicum Strain H39, Plantibacter sp. Strain H53, Pseudomonas oryzihabitans Strain H72, and Microbacterium sp. Strain H83, isolated from residential settings.</title>
        <authorList>
            <person name="Lymperopoulou D."/>
            <person name="Adams R.I."/>
            <person name="Lindow S."/>
            <person name="Coil D.A."/>
            <person name="Jospin G."/>
            <person name="Eisen J.A."/>
        </authorList>
    </citation>
    <scope>NUCLEOTIDE SEQUENCE [LARGE SCALE GENOMIC DNA]</scope>
    <source>
        <strain evidence="3 4">H72</strain>
    </source>
</reference>
<accession>A0A178LDW6</accession>
<feature type="region of interest" description="Disordered" evidence="1">
    <location>
        <begin position="45"/>
        <end position="77"/>
    </location>
</feature>
<evidence type="ECO:0000256" key="1">
    <source>
        <dbReference type="SAM" id="MobiDB-lite"/>
    </source>
</evidence>
<dbReference type="EMBL" id="LWCR01000023">
    <property type="protein sequence ID" value="OAN28217.1"/>
    <property type="molecule type" value="Genomic_DNA"/>
</dbReference>
<dbReference type="OrthoDB" id="7007391at2"/>
<keyword evidence="2" id="KW-1133">Transmembrane helix</keyword>
<evidence type="ECO:0000256" key="2">
    <source>
        <dbReference type="SAM" id="Phobius"/>
    </source>
</evidence>
<sequence length="132" mass="13604">MTASRRPSRGAGRTAKPDSLRAAHEQITRNSGTLADIANLIEMEGKARPGREQPAQASRSRSDAGNPAEASKAKAAAQTDPGHFLVQPVFGIPLVALLVCALILGAAVGVPLGVVTYGTALYTAVLDSLAIF</sequence>
<dbReference type="Proteomes" id="UP000078356">
    <property type="component" value="Unassembled WGS sequence"/>
</dbReference>
<evidence type="ECO:0000313" key="4">
    <source>
        <dbReference type="Proteomes" id="UP000078356"/>
    </source>
</evidence>
<evidence type="ECO:0000313" key="3">
    <source>
        <dbReference type="EMBL" id="OAN28217.1"/>
    </source>
</evidence>
<feature type="compositionally biased region" description="Low complexity" evidence="1">
    <location>
        <begin position="68"/>
        <end position="77"/>
    </location>
</feature>
<dbReference type="AlphaFoldDB" id="A0A178LDW6"/>
<comment type="caution">
    <text evidence="3">The sequence shown here is derived from an EMBL/GenBank/DDBJ whole genome shotgun (WGS) entry which is preliminary data.</text>
</comment>
<keyword evidence="2" id="KW-0812">Transmembrane</keyword>
<keyword evidence="2" id="KW-0472">Membrane</keyword>
<gene>
    <name evidence="3" type="ORF">A4V15_03905</name>
</gene>
<feature type="transmembrane region" description="Helical" evidence="2">
    <location>
        <begin position="84"/>
        <end position="108"/>
    </location>
</feature>
<organism evidence="3 4">
    <name type="scientific">Pseudomonas oryzihabitans</name>
    <dbReference type="NCBI Taxonomy" id="47885"/>
    <lineage>
        <taxon>Bacteria</taxon>
        <taxon>Pseudomonadati</taxon>
        <taxon>Pseudomonadota</taxon>
        <taxon>Gammaproteobacteria</taxon>
        <taxon>Pseudomonadales</taxon>
        <taxon>Pseudomonadaceae</taxon>
        <taxon>Pseudomonas</taxon>
    </lineage>
</organism>
<name>A0A178LDW6_9PSED</name>
<protein>
    <submittedName>
        <fullName evidence="3">Uncharacterized protein</fullName>
    </submittedName>
</protein>
<dbReference type="RefSeq" id="WP_064308284.1">
    <property type="nucleotide sequence ID" value="NZ_DAMDRT010000001.1"/>
</dbReference>
<feature type="compositionally biased region" description="Basic and acidic residues" evidence="1">
    <location>
        <begin position="15"/>
        <end position="27"/>
    </location>
</feature>
<feature type="region of interest" description="Disordered" evidence="1">
    <location>
        <begin position="1"/>
        <end position="30"/>
    </location>
</feature>
<proteinExistence type="predicted"/>